<accession>A0A0E9R796</accession>
<reference evidence="1" key="2">
    <citation type="journal article" date="2015" name="Fish Shellfish Immunol.">
        <title>Early steps in the European eel (Anguilla anguilla)-Vibrio vulnificus interaction in the gills: Role of the RtxA13 toxin.</title>
        <authorList>
            <person name="Callol A."/>
            <person name="Pajuelo D."/>
            <person name="Ebbesson L."/>
            <person name="Teles M."/>
            <person name="MacKenzie S."/>
            <person name="Amaro C."/>
        </authorList>
    </citation>
    <scope>NUCLEOTIDE SEQUENCE</scope>
</reference>
<evidence type="ECO:0000313" key="1">
    <source>
        <dbReference type="EMBL" id="JAH25026.1"/>
    </source>
</evidence>
<proteinExistence type="predicted"/>
<dbReference type="EMBL" id="GBXM01083551">
    <property type="protein sequence ID" value="JAH25026.1"/>
    <property type="molecule type" value="Transcribed_RNA"/>
</dbReference>
<dbReference type="AlphaFoldDB" id="A0A0E9R796"/>
<name>A0A0E9R796_ANGAN</name>
<protein>
    <submittedName>
        <fullName evidence="1">Uncharacterized protein</fullName>
    </submittedName>
</protein>
<reference evidence="1" key="1">
    <citation type="submission" date="2014-11" db="EMBL/GenBank/DDBJ databases">
        <authorList>
            <person name="Amaro Gonzalez C."/>
        </authorList>
    </citation>
    <scope>NUCLEOTIDE SEQUENCE</scope>
</reference>
<organism evidence="1">
    <name type="scientific">Anguilla anguilla</name>
    <name type="common">European freshwater eel</name>
    <name type="synonym">Muraena anguilla</name>
    <dbReference type="NCBI Taxonomy" id="7936"/>
    <lineage>
        <taxon>Eukaryota</taxon>
        <taxon>Metazoa</taxon>
        <taxon>Chordata</taxon>
        <taxon>Craniata</taxon>
        <taxon>Vertebrata</taxon>
        <taxon>Euteleostomi</taxon>
        <taxon>Actinopterygii</taxon>
        <taxon>Neopterygii</taxon>
        <taxon>Teleostei</taxon>
        <taxon>Anguilliformes</taxon>
        <taxon>Anguillidae</taxon>
        <taxon>Anguilla</taxon>
    </lineage>
</organism>
<sequence length="22" mass="2505">MEKTCLKKTCTRIKHLGVCQPS</sequence>